<reference evidence="2" key="1">
    <citation type="journal article" date="2023" name="Nat. Plants">
        <title>Single-cell RNA sequencing provides a high-resolution roadmap for understanding the multicellular compartmentation of specialized metabolism.</title>
        <authorList>
            <person name="Sun S."/>
            <person name="Shen X."/>
            <person name="Li Y."/>
            <person name="Li Y."/>
            <person name="Wang S."/>
            <person name="Li R."/>
            <person name="Zhang H."/>
            <person name="Shen G."/>
            <person name="Guo B."/>
            <person name="Wei J."/>
            <person name="Xu J."/>
            <person name="St-Pierre B."/>
            <person name="Chen S."/>
            <person name="Sun C."/>
        </authorList>
    </citation>
    <scope>NUCLEOTIDE SEQUENCE [LARGE SCALE GENOMIC DNA]</scope>
</reference>
<accession>A0ACC0BY44</accession>
<evidence type="ECO:0000313" key="1">
    <source>
        <dbReference type="EMBL" id="KAI5677575.1"/>
    </source>
</evidence>
<proteinExistence type="predicted"/>
<organism evidence="1 2">
    <name type="scientific">Catharanthus roseus</name>
    <name type="common">Madagascar periwinkle</name>
    <name type="synonym">Vinca rosea</name>
    <dbReference type="NCBI Taxonomy" id="4058"/>
    <lineage>
        <taxon>Eukaryota</taxon>
        <taxon>Viridiplantae</taxon>
        <taxon>Streptophyta</taxon>
        <taxon>Embryophyta</taxon>
        <taxon>Tracheophyta</taxon>
        <taxon>Spermatophyta</taxon>
        <taxon>Magnoliopsida</taxon>
        <taxon>eudicotyledons</taxon>
        <taxon>Gunneridae</taxon>
        <taxon>Pentapetalae</taxon>
        <taxon>asterids</taxon>
        <taxon>lamiids</taxon>
        <taxon>Gentianales</taxon>
        <taxon>Apocynaceae</taxon>
        <taxon>Rauvolfioideae</taxon>
        <taxon>Vinceae</taxon>
        <taxon>Catharanthinae</taxon>
        <taxon>Catharanthus</taxon>
    </lineage>
</organism>
<keyword evidence="2" id="KW-1185">Reference proteome</keyword>
<dbReference type="EMBL" id="CM044702">
    <property type="protein sequence ID" value="KAI5677575.1"/>
    <property type="molecule type" value="Genomic_DNA"/>
</dbReference>
<gene>
    <name evidence="1" type="ORF">M9H77_08525</name>
</gene>
<protein>
    <submittedName>
        <fullName evidence="1">Uncharacterized protein</fullName>
    </submittedName>
</protein>
<evidence type="ECO:0000313" key="2">
    <source>
        <dbReference type="Proteomes" id="UP001060085"/>
    </source>
</evidence>
<sequence length="152" mass="17168">MENCEETNIVSFVDVREFNCDVINHFSCIGDDSMLLECIEEEVTEEGFRMMKDKIIFEVGPYYADNSENEVGSSKIEDLVGRCAKEKRNIRKKSIVEMKCNQVRGKRKSALIHVSGIKTAVQLSMNNEVLGRDVNFTSSVCEITLETSTIAI</sequence>
<dbReference type="Proteomes" id="UP001060085">
    <property type="component" value="Linkage Group LG02"/>
</dbReference>
<name>A0ACC0BY44_CATRO</name>
<comment type="caution">
    <text evidence="1">The sequence shown here is derived from an EMBL/GenBank/DDBJ whole genome shotgun (WGS) entry which is preliminary data.</text>
</comment>